<reference evidence="5" key="1">
    <citation type="journal article" date="2019" name="Int. J. Syst. Evol. Microbiol.">
        <title>The Global Catalogue of Microorganisms (GCM) 10K type strain sequencing project: providing services to taxonomists for standard genome sequencing and annotation.</title>
        <authorList>
            <consortium name="The Broad Institute Genomics Platform"/>
            <consortium name="The Broad Institute Genome Sequencing Center for Infectious Disease"/>
            <person name="Wu L."/>
            <person name="Ma J."/>
        </authorList>
    </citation>
    <scope>NUCLEOTIDE SEQUENCE [LARGE SCALE GENOMIC DNA]</scope>
    <source>
        <strain evidence="5">JCM 16929</strain>
    </source>
</reference>
<evidence type="ECO:0000313" key="4">
    <source>
        <dbReference type="EMBL" id="GAA3607978.1"/>
    </source>
</evidence>
<dbReference type="InterPro" id="IPR055170">
    <property type="entry name" value="GFO_IDH_MocA-like_dom"/>
</dbReference>
<dbReference type="SUPFAM" id="SSF55347">
    <property type="entry name" value="Glyceraldehyde-3-phosphate dehydrogenase-like, C-terminal domain"/>
    <property type="match status" value="1"/>
</dbReference>
<name>A0ABP6ZFG0_9ACTN</name>
<comment type="caution">
    <text evidence="4">The sequence shown here is derived from an EMBL/GenBank/DDBJ whole genome shotgun (WGS) entry which is preliminary data.</text>
</comment>
<proteinExistence type="predicted"/>
<evidence type="ECO:0000313" key="5">
    <source>
        <dbReference type="Proteomes" id="UP001501490"/>
    </source>
</evidence>
<dbReference type="Pfam" id="PF22725">
    <property type="entry name" value="GFO_IDH_MocA_C3"/>
    <property type="match status" value="1"/>
</dbReference>
<dbReference type="PANTHER" id="PTHR43818:SF11">
    <property type="entry name" value="BCDNA.GH03377"/>
    <property type="match status" value="1"/>
</dbReference>
<dbReference type="Pfam" id="PF01408">
    <property type="entry name" value="GFO_IDH_MocA"/>
    <property type="match status" value="1"/>
</dbReference>
<feature type="domain" description="Gfo/Idh/MocA-like oxidoreductase N-terminal" evidence="2">
    <location>
        <begin position="3"/>
        <end position="116"/>
    </location>
</feature>
<dbReference type="Gene3D" id="3.40.50.720">
    <property type="entry name" value="NAD(P)-binding Rossmann-like Domain"/>
    <property type="match status" value="1"/>
</dbReference>
<dbReference type="PANTHER" id="PTHR43818">
    <property type="entry name" value="BCDNA.GH03377"/>
    <property type="match status" value="1"/>
</dbReference>
<dbReference type="Proteomes" id="UP001501490">
    <property type="component" value="Unassembled WGS sequence"/>
</dbReference>
<keyword evidence="5" id="KW-1185">Reference proteome</keyword>
<dbReference type="InterPro" id="IPR000683">
    <property type="entry name" value="Gfo/Idh/MocA-like_OxRdtase_N"/>
</dbReference>
<dbReference type="InterPro" id="IPR050463">
    <property type="entry name" value="Gfo/Idh/MocA_oxidrdct_glycsds"/>
</dbReference>
<keyword evidence="1" id="KW-0560">Oxidoreductase</keyword>
<dbReference type="SUPFAM" id="SSF51735">
    <property type="entry name" value="NAD(P)-binding Rossmann-fold domains"/>
    <property type="match status" value="1"/>
</dbReference>
<dbReference type="EMBL" id="BAABAB010000005">
    <property type="protein sequence ID" value="GAA3607978.1"/>
    <property type="molecule type" value="Genomic_DNA"/>
</dbReference>
<sequence length="359" mass="38304">MLRAMVIGTGWAGEGYVAALRSSGVRVVALCGRSPEPAYALGARLGIEDVRTDWRVAIDQLAPDIVVVATPAGPHCEIVEYAAARGAHLICEKPLGRSADEARRMVAAVERAGVKHAYGATTRYAPGLSQARSLVADGAIGEVREVEVVSHFGMSPLQPYCWIHSLEQGGGVLGNVYTHFLAQAQYVTAGIPQWASGHTDLVVTRVPAGPAVHDFRTWEPLDATEAAAGEWRDNDAELAATVITELDLAGGGKVSALFRASAFTSARADGYFAIYGTTGTLHFDGYPWFHRLQHLTTASGRWTEIAIPAVDDPIQWGWKRLAADLVADIAGSGGEGYPTFRDGYVANRLIDQVRAAAAR</sequence>
<feature type="domain" description="GFO/IDH/MocA-like oxidoreductase" evidence="3">
    <location>
        <begin position="130"/>
        <end position="281"/>
    </location>
</feature>
<evidence type="ECO:0000259" key="3">
    <source>
        <dbReference type="Pfam" id="PF22725"/>
    </source>
</evidence>
<gene>
    <name evidence="4" type="ORF">GCM10022236_07200</name>
</gene>
<dbReference type="InterPro" id="IPR036291">
    <property type="entry name" value="NAD(P)-bd_dom_sf"/>
</dbReference>
<organism evidence="4 5">
    <name type="scientific">Microlunatus ginsengisoli</name>
    <dbReference type="NCBI Taxonomy" id="363863"/>
    <lineage>
        <taxon>Bacteria</taxon>
        <taxon>Bacillati</taxon>
        <taxon>Actinomycetota</taxon>
        <taxon>Actinomycetes</taxon>
        <taxon>Propionibacteriales</taxon>
        <taxon>Propionibacteriaceae</taxon>
        <taxon>Microlunatus</taxon>
    </lineage>
</organism>
<dbReference type="Gene3D" id="3.30.360.10">
    <property type="entry name" value="Dihydrodipicolinate Reductase, domain 2"/>
    <property type="match status" value="1"/>
</dbReference>
<protein>
    <submittedName>
        <fullName evidence="4">Gfo/Idh/MocA family oxidoreductase</fullName>
    </submittedName>
</protein>
<accession>A0ABP6ZFG0</accession>
<evidence type="ECO:0000259" key="2">
    <source>
        <dbReference type="Pfam" id="PF01408"/>
    </source>
</evidence>
<evidence type="ECO:0000256" key="1">
    <source>
        <dbReference type="ARBA" id="ARBA00023002"/>
    </source>
</evidence>